<evidence type="ECO:0000313" key="2">
    <source>
        <dbReference type="EMBL" id="CAF1273092.1"/>
    </source>
</evidence>
<dbReference type="EMBL" id="CAJNRG010009306">
    <property type="protein sequence ID" value="CAF2112013.1"/>
    <property type="molecule type" value="Genomic_DNA"/>
</dbReference>
<dbReference type="EMBL" id="CAJOBF010001070">
    <property type="protein sequence ID" value="CAF3909019.1"/>
    <property type="molecule type" value="Genomic_DNA"/>
</dbReference>
<dbReference type="EMBL" id="CAJNOW010002479">
    <property type="protein sequence ID" value="CAF1352460.1"/>
    <property type="molecule type" value="Genomic_DNA"/>
</dbReference>
<name>A0A815BPD8_9BILA</name>
<dbReference type="Proteomes" id="UP000663842">
    <property type="component" value="Unassembled WGS sequence"/>
</dbReference>
<evidence type="ECO:0000256" key="1">
    <source>
        <dbReference type="SAM" id="SignalP"/>
    </source>
</evidence>
<dbReference type="Proteomes" id="UP000663834">
    <property type="component" value="Unassembled WGS sequence"/>
</dbReference>
<dbReference type="Proteomes" id="UP000663855">
    <property type="component" value="Unassembled WGS sequence"/>
</dbReference>
<evidence type="ECO:0000313" key="10">
    <source>
        <dbReference type="Proteomes" id="UP000663855"/>
    </source>
</evidence>
<evidence type="ECO:0000313" key="5">
    <source>
        <dbReference type="EMBL" id="CAF2112013.1"/>
    </source>
</evidence>
<evidence type="ECO:0000313" key="6">
    <source>
        <dbReference type="EMBL" id="CAF3840806.1"/>
    </source>
</evidence>
<dbReference type="Proteomes" id="UP000663856">
    <property type="component" value="Unassembled WGS sequence"/>
</dbReference>
<evidence type="ECO:0000313" key="3">
    <source>
        <dbReference type="EMBL" id="CAF1352460.1"/>
    </source>
</evidence>
<dbReference type="EMBL" id="CAJNRF010002201">
    <property type="protein sequence ID" value="CAF2034077.1"/>
    <property type="molecule type" value="Genomic_DNA"/>
</dbReference>
<evidence type="ECO:0000313" key="8">
    <source>
        <dbReference type="EMBL" id="CAF3909019.1"/>
    </source>
</evidence>
<dbReference type="EMBL" id="CAJOBG010000845">
    <property type="protein sequence ID" value="CAF3865150.1"/>
    <property type="molecule type" value="Genomic_DNA"/>
</dbReference>
<dbReference type="EMBL" id="CAJOBH010004750">
    <property type="protein sequence ID" value="CAF4001600.1"/>
    <property type="molecule type" value="Genomic_DNA"/>
</dbReference>
<sequence length="136" mass="15589">MNIIDTAKFSASLRIWIVLFSLVFCINNSLASVNGIFDSLHVANGDDEYGYPANRDASLYSKRLIHEYADFNRRDIWSRLFHSQTSQPHIASRSYLSQKLYDHDATNDRMNIIPMDKLTIPIELQKALFAHGIVGR</sequence>
<feature type="chain" id="PRO_5036226969" evidence="1">
    <location>
        <begin position="32"/>
        <end position="136"/>
    </location>
</feature>
<gene>
    <name evidence="9" type="ORF">BYL167_LOCUS13715</name>
    <name evidence="2" type="ORF">CJN711_LOCUS15578</name>
    <name evidence="6" type="ORF">GIL414_LOCUS3373</name>
    <name evidence="3" type="ORF">KQP761_LOCUS7305</name>
    <name evidence="7" type="ORF">OVN521_LOCUS7606</name>
    <name evidence="8" type="ORF">UXM345_LOCUS10966</name>
    <name evidence="4" type="ORF">WKI299_LOCUS7279</name>
    <name evidence="5" type="ORF">XDN619_LOCUS20918</name>
</gene>
<keyword evidence="1" id="KW-0732">Signal</keyword>
<evidence type="ECO:0000313" key="4">
    <source>
        <dbReference type="EMBL" id="CAF2034077.1"/>
    </source>
</evidence>
<dbReference type="Proteomes" id="UP000663887">
    <property type="component" value="Unassembled WGS sequence"/>
</dbReference>
<accession>A0A815BPD8</accession>
<keyword evidence="11" id="KW-1185">Reference proteome</keyword>
<protein>
    <submittedName>
        <fullName evidence="2">Uncharacterized protein</fullName>
    </submittedName>
</protein>
<evidence type="ECO:0000313" key="9">
    <source>
        <dbReference type="EMBL" id="CAF4001600.1"/>
    </source>
</evidence>
<reference evidence="2" key="1">
    <citation type="submission" date="2021-02" db="EMBL/GenBank/DDBJ databases">
        <authorList>
            <person name="Nowell W R."/>
        </authorList>
    </citation>
    <scope>NUCLEOTIDE SEQUENCE</scope>
</reference>
<organism evidence="2 10">
    <name type="scientific">Rotaria magnacalcarata</name>
    <dbReference type="NCBI Taxonomy" id="392030"/>
    <lineage>
        <taxon>Eukaryota</taxon>
        <taxon>Metazoa</taxon>
        <taxon>Spiralia</taxon>
        <taxon>Gnathifera</taxon>
        <taxon>Rotifera</taxon>
        <taxon>Eurotatoria</taxon>
        <taxon>Bdelloidea</taxon>
        <taxon>Philodinida</taxon>
        <taxon>Philodinidae</taxon>
        <taxon>Rotaria</taxon>
    </lineage>
</organism>
<dbReference type="AlphaFoldDB" id="A0A815BPD8"/>
<dbReference type="Proteomes" id="UP000681720">
    <property type="component" value="Unassembled WGS sequence"/>
</dbReference>
<dbReference type="OrthoDB" id="10053633at2759"/>
<dbReference type="Proteomes" id="UP000663866">
    <property type="component" value="Unassembled WGS sequence"/>
</dbReference>
<evidence type="ECO:0000313" key="7">
    <source>
        <dbReference type="EMBL" id="CAF3865150.1"/>
    </source>
</evidence>
<feature type="signal peptide" evidence="1">
    <location>
        <begin position="1"/>
        <end position="31"/>
    </location>
</feature>
<dbReference type="Proteomes" id="UP000681967">
    <property type="component" value="Unassembled WGS sequence"/>
</dbReference>
<dbReference type="EMBL" id="CAJNOV010007207">
    <property type="protein sequence ID" value="CAF1273092.1"/>
    <property type="molecule type" value="Genomic_DNA"/>
</dbReference>
<dbReference type="EMBL" id="CAJOBJ010000735">
    <property type="protein sequence ID" value="CAF3840806.1"/>
    <property type="molecule type" value="Genomic_DNA"/>
</dbReference>
<proteinExistence type="predicted"/>
<evidence type="ECO:0000313" key="11">
    <source>
        <dbReference type="Proteomes" id="UP000663866"/>
    </source>
</evidence>
<comment type="caution">
    <text evidence="2">The sequence shown here is derived from an EMBL/GenBank/DDBJ whole genome shotgun (WGS) entry which is preliminary data.</text>
</comment>